<keyword evidence="4 11" id="KW-0679">Respiratory chain</keyword>
<name>A0AAN7TWV6_9MYCE</name>
<evidence type="ECO:0000256" key="10">
    <source>
        <dbReference type="ARBA" id="ARBA00023136"/>
    </source>
</evidence>
<keyword evidence="5 11" id="KW-0812">Transmembrane</keyword>
<reference evidence="12 13" key="1">
    <citation type="submission" date="2023-11" db="EMBL/GenBank/DDBJ databases">
        <title>Dfirmibasis_genome.</title>
        <authorList>
            <person name="Edelbroek B."/>
            <person name="Kjellin J."/>
            <person name="Jerlstrom-Hultqvist J."/>
            <person name="Soderbom F."/>
        </authorList>
    </citation>
    <scope>NUCLEOTIDE SEQUENCE [LARGE SCALE GENOMIC DNA]</scope>
    <source>
        <strain evidence="12 13">TNS-C-14</strain>
    </source>
</reference>
<keyword evidence="3 11" id="KW-0813">Transport</keyword>
<keyword evidence="7 11" id="KW-0249">Electron transport</keyword>
<feature type="transmembrane region" description="Helical" evidence="11">
    <location>
        <begin position="20"/>
        <end position="43"/>
    </location>
</feature>
<evidence type="ECO:0000256" key="3">
    <source>
        <dbReference type="ARBA" id="ARBA00022448"/>
    </source>
</evidence>
<protein>
    <recommendedName>
        <fullName evidence="11">Complex III subunit 9</fullName>
    </recommendedName>
</protein>
<accession>A0AAN7TWV6</accession>
<evidence type="ECO:0000256" key="6">
    <source>
        <dbReference type="ARBA" id="ARBA00022792"/>
    </source>
</evidence>
<evidence type="ECO:0000256" key="2">
    <source>
        <dbReference type="ARBA" id="ARBA00007856"/>
    </source>
</evidence>
<evidence type="ECO:0000256" key="5">
    <source>
        <dbReference type="ARBA" id="ARBA00022692"/>
    </source>
</evidence>
<dbReference type="InterPro" id="IPR036656">
    <property type="entry name" value="QCR9_sf"/>
</dbReference>
<sequence>MSNALTNIFYKYVAKRNSTWMAGAVVGAFVLDTTVSGFVNMTFDSLNKGKLWKDVYAERVKKGISQ</sequence>
<evidence type="ECO:0000256" key="4">
    <source>
        <dbReference type="ARBA" id="ARBA00022660"/>
    </source>
</evidence>
<comment type="similarity">
    <text evidence="2 11">Belongs to the UQCR10/QCR9 family.</text>
</comment>
<comment type="function">
    <text evidence="11">Component of the ubiquinol-cytochrome c oxidoreductase, a multisubunit transmembrane complex that is part of the mitochondrial electron transport chain which drives oxidative phosphorylation. The complex plays an important role in the uptake of multiple carbon sources present in different host niches.</text>
</comment>
<keyword evidence="8 11" id="KW-1133">Transmembrane helix</keyword>
<comment type="subunit">
    <text evidence="11">Component of the ubiquinol-cytochrome c oxidoreductase (cytochrome b-c1 complex, complex III, CIII), a multisubunit enzyme composed of 3 respiratory subunits cytochrome b, cytochrome c1 and Rieske protein, 2 core protein subunits, and additional low-molecular weight protein subunits.</text>
</comment>
<evidence type="ECO:0000256" key="9">
    <source>
        <dbReference type="ARBA" id="ARBA00023128"/>
    </source>
</evidence>
<comment type="caution">
    <text evidence="12">The sequence shown here is derived from an EMBL/GenBank/DDBJ whole genome shotgun (WGS) entry which is preliminary data.</text>
</comment>
<dbReference type="GO" id="GO:0006122">
    <property type="term" value="P:mitochondrial electron transport, ubiquinol to cytochrome c"/>
    <property type="evidence" value="ECO:0007669"/>
    <property type="project" value="UniProtKB-UniRule"/>
</dbReference>
<dbReference type="GO" id="GO:0045275">
    <property type="term" value="C:respiratory chain complex III"/>
    <property type="evidence" value="ECO:0007669"/>
    <property type="project" value="UniProtKB-UniRule"/>
</dbReference>
<keyword evidence="9 11" id="KW-0496">Mitochondrion</keyword>
<evidence type="ECO:0000256" key="11">
    <source>
        <dbReference type="RuleBase" id="RU368056"/>
    </source>
</evidence>
<proteinExistence type="inferred from homology"/>
<evidence type="ECO:0000256" key="8">
    <source>
        <dbReference type="ARBA" id="ARBA00022989"/>
    </source>
</evidence>
<dbReference type="InterPro" id="IPR008027">
    <property type="entry name" value="QCR9"/>
</dbReference>
<dbReference type="EMBL" id="JAVFKY010000002">
    <property type="protein sequence ID" value="KAK5581339.1"/>
    <property type="molecule type" value="Genomic_DNA"/>
</dbReference>
<dbReference type="Proteomes" id="UP001344447">
    <property type="component" value="Unassembled WGS sequence"/>
</dbReference>
<dbReference type="PANTHER" id="PTHR12980">
    <property type="entry name" value="UBIQUINOL-CYTOCHROME C REDUCTASE COMPLEX, SUBUNIT X"/>
    <property type="match status" value="1"/>
</dbReference>
<evidence type="ECO:0000313" key="12">
    <source>
        <dbReference type="EMBL" id="KAK5581339.1"/>
    </source>
</evidence>
<evidence type="ECO:0000313" key="13">
    <source>
        <dbReference type="Proteomes" id="UP001344447"/>
    </source>
</evidence>
<keyword evidence="13" id="KW-1185">Reference proteome</keyword>
<dbReference type="Gene3D" id="1.20.5.260">
    <property type="entry name" value="Cytochrome b-c1 complex subunit 9"/>
    <property type="match status" value="1"/>
</dbReference>
<keyword evidence="10 11" id="KW-0472">Membrane</keyword>
<dbReference type="GO" id="GO:0005743">
    <property type="term" value="C:mitochondrial inner membrane"/>
    <property type="evidence" value="ECO:0007669"/>
    <property type="project" value="UniProtKB-SubCell"/>
</dbReference>
<dbReference type="PANTHER" id="PTHR12980:SF0">
    <property type="entry name" value="CYTOCHROME B-C1 COMPLEX SUBUNIT 9"/>
    <property type="match status" value="1"/>
</dbReference>
<organism evidence="12 13">
    <name type="scientific">Dictyostelium firmibasis</name>
    <dbReference type="NCBI Taxonomy" id="79012"/>
    <lineage>
        <taxon>Eukaryota</taxon>
        <taxon>Amoebozoa</taxon>
        <taxon>Evosea</taxon>
        <taxon>Eumycetozoa</taxon>
        <taxon>Dictyostelia</taxon>
        <taxon>Dictyosteliales</taxon>
        <taxon>Dictyosteliaceae</taxon>
        <taxon>Dictyostelium</taxon>
    </lineage>
</organism>
<evidence type="ECO:0000256" key="7">
    <source>
        <dbReference type="ARBA" id="ARBA00022982"/>
    </source>
</evidence>
<dbReference type="Pfam" id="PF05365">
    <property type="entry name" value="UCR_UQCRX_QCR9"/>
    <property type="match status" value="1"/>
</dbReference>
<evidence type="ECO:0000256" key="1">
    <source>
        <dbReference type="ARBA" id="ARBA00004434"/>
    </source>
</evidence>
<gene>
    <name evidence="12" type="ORF">RB653_001371</name>
</gene>
<dbReference type="SUPFAM" id="SSF81514">
    <property type="entry name" value="Subunit X (non-heme 7 kDa protein) of cytochrome bc1 complex (Ubiquinol-cytochrome c reductase)"/>
    <property type="match status" value="1"/>
</dbReference>
<dbReference type="FunFam" id="1.20.5.260:FF:000001">
    <property type="entry name" value="Cytochrome b-c1 complex subunit 9"/>
    <property type="match status" value="1"/>
</dbReference>
<keyword evidence="6 11" id="KW-0999">Mitochondrion inner membrane</keyword>
<comment type="subcellular location">
    <subcellularLocation>
        <location evidence="1 11">Mitochondrion inner membrane</location>
        <topology evidence="1 11">Single-pass membrane protein</topology>
    </subcellularLocation>
</comment>
<dbReference type="AlphaFoldDB" id="A0AAN7TWV6"/>